<keyword evidence="10" id="KW-0395">Inflammatory response</keyword>
<dbReference type="Pfam" id="PF15037">
    <property type="entry name" value="IL17_R_N"/>
    <property type="match status" value="1"/>
</dbReference>
<evidence type="ECO:0000256" key="11">
    <source>
        <dbReference type="SAM" id="MobiDB-lite"/>
    </source>
</evidence>
<feature type="chain" id="PRO_5014161777" evidence="13">
    <location>
        <begin position="27"/>
        <end position="749"/>
    </location>
</feature>
<keyword evidence="5 13" id="KW-0732">Signal</keyword>
<dbReference type="GO" id="GO:0006954">
    <property type="term" value="P:inflammatory response"/>
    <property type="evidence" value="ECO:0007669"/>
    <property type="project" value="UniProtKB-KW"/>
</dbReference>
<evidence type="ECO:0000256" key="12">
    <source>
        <dbReference type="SAM" id="Phobius"/>
    </source>
</evidence>
<dbReference type="GO" id="GO:0030368">
    <property type="term" value="F:interleukin-17 receptor activity"/>
    <property type="evidence" value="ECO:0007669"/>
    <property type="project" value="InterPro"/>
</dbReference>
<keyword evidence="8 17" id="KW-0675">Receptor</keyword>
<evidence type="ECO:0000256" key="8">
    <source>
        <dbReference type="ARBA" id="ARBA00023170"/>
    </source>
</evidence>
<proteinExistence type="predicted"/>
<name>A0A2I4BU64_AUSLI</name>
<evidence type="ECO:0000256" key="13">
    <source>
        <dbReference type="SAM" id="SignalP"/>
    </source>
</evidence>
<feature type="signal peptide" evidence="13">
    <location>
        <begin position="1"/>
        <end position="26"/>
    </location>
</feature>
<keyword evidence="6 12" id="KW-1133">Transmembrane helix</keyword>
<dbReference type="Pfam" id="PF08357">
    <property type="entry name" value="SEFIR"/>
    <property type="match status" value="1"/>
</dbReference>
<gene>
    <name evidence="17" type="primary">LOC106522677</name>
</gene>
<keyword evidence="9" id="KW-0325">Glycoprotein</keyword>
<evidence type="ECO:0000256" key="1">
    <source>
        <dbReference type="ARBA" id="ARBA00004162"/>
    </source>
</evidence>
<feature type="domain" description="SEFIR" evidence="14">
    <location>
        <begin position="466"/>
        <end position="670"/>
    </location>
</feature>
<evidence type="ECO:0000256" key="2">
    <source>
        <dbReference type="ARBA" id="ARBA00004479"/>
    </source>
</evidence>
<dbReference type="AlphaFoldDB" id="A0A2I4BU64"/>
<dbReference type="OrthoDB" id="9894203at2759"/>
<protein>
    <submittedName>
        <fullName evidence="17">Interleukin-17 receptor E</fullName>
    </submittedName>
</protein>
<evidence type="ECO:0000256" key="7">
    <source>
        <dbReference type="ARBA" id="ARBA00023136"/>
    </source>
</evidence>
<evidence type="ECO:0000256" key="6">
    <source>
        <dbReference type="ARBA" id="ARBA00022989"/>
    </source>
</evidence>
<dbReference type="PANTHER" id="PTHR15583:SF21">
    <property type="entry name" value="INTERLEUKIN-17 RECEPTOR E-LIKE"/>
    <property type="match status" value="1"/>
</dbReference>
<dbReference type="PANTHER" id="PTHR15583">
    <property type="entry name" value="INTERLEUKIN-17 RECEPTOR"/>
    <property type="match status" value="1"/>
</dbReference>
<comment type="subcellular location">
    <subcellularLocation>
        <location evidence="1">Cell membrane</location>
        <topology evidence="1">Single-pass membrane protein</topology>
    </subcellularLocation>
    <subcellularLocation>
        <location evidence="2">Membrane</location>
        <topology evidence="2">Single-pass type I membrane protein</topology>
    </subcellularLocation>
</comment>
<reference evidence="17" key="1">
    <citation type="submission" date="2025-08" db="UniProtKB">
        <authorList>
            <consortium name="RefSeq"/>
        </authorList>
    </citation>
    <scope>IDENTIFICATION</scope>
    <source>
        <strain evidence="17">Quisiro</strain>
        <tissue evidence="17">Liver</tissue>
    </source>
</reference>
<evidence type="ECO:0000259" key="15">
    <source>
        <dbReference type="Pfam" id="PF15037"/>
    </source>
</evidence>
<feature type="transmembrane region" description="Helical" evidence="12">
    <location>
        <begin position="428"/>
        <end position="449"/>
    </location>
</feature>
<keyword evidence="7 12" id="KW-0472">Membrane</keyword>
<dbReference type="STRING" id="52670.A0A2I4BU64"/>
<sequence>MKKRLVPVLLLFSAALCPLLVDSNQATCEMVNSTGFTEDQCPIKMTPVQTRHTKEGYSQCISVSVWMKAGDFPSKKSRKVEVGFLSNEMIFRPIQRGHSNQTQIYNQDKARCQGLSKHPYALVKYNCIEAEAKTTVSVSYDTKCSMSYTVADPPLEFSFSVNMSSKTVSISFDSDKEVHVRICEEQTRILCQGSGPRLLSIKSAVLNMPHILPCTCIEVYYTYRDAKRYKKCPFQNEAIPDVTDVWKTSDGKLYKSHIEFSFRCPARGLNISASLCWKQHEHLCIPVLNSTLEKKEGGILEFNTQNVDKHPQMCVQSSLQGSLNITCLFGDEKPFWRTSTEAGRQSIVVLLTSTVPANFSAQLCVLTERDCTPRGEIHSLTMTENTADKRIYVPVQGITEKLCVQVWQSGPALKGRRILCQDYTHSRWGLYVAVVLIFAVLAAFFGHFLHRTTKSGTAGLLTIRRPLLLVCSSDQPTHISALCALASILQGKLGATVHAALWQQNSQRRTGSGAGVADLGPIPWLYGQWEATCKAQGKVLIFWSPEAKRSYERWKVKKANADKKEANASHENVGEEDLKLFGKWKKEKKCFTELLEDKDWCSQKGPSTVTEPVFMAALASLKRALQEGKGKDVAIVYFQGLCHSKDIPKAFREVPRYCLPRDFSDLIQELAEVRGGAEGGEFSRSCGHRLLSKVKSVWLARQLAQRLQTVLHQAQRHEATSDPSSTEMTSDWVQSQLTMPRSEQERELL</sequence>
<evidence type="ECO:0000256" key="9">
    <source>
        <dbReference type="ARBA" id="ARBA00023180"/>
    </source>
</evidence>
<feature type="domain" description="Interleukin-17 receptor C/E N-terminal" evidence="15">
    <location>
        <begin position="204"/>
        <end position="409"/>
    </location>
</feature>
<evidence type="ECO:0000256" key="4">
    <source>
        <dbReference type="ARBA" id="ARBA00022692"/>
    </source>
</evidence>
<dbReference type="InterPro" id="IPR039465">
    <property type="entry name" value="IL-17_rcpt-like"/>
</dbReference>
<dbReference type="InterPro" id="IPR027841">
    <property type="entry name" value="IL-17_rcpt_C/E_N"/>
</dbReference>
<dbReference type="GeneID" id="106522677"/>
<keyword evidence="4 12" id="KW-0812">Transmembrane</keyword>
<dbReference type="Proteomes" id="UP000192220">
    <property type="component" value="Unplaced"/>
</dbReference>
<evidence type="ECO:0000259" key="14">
    <source>
        <dbReference type="Pfam" id="PF08357"/>
    </source>
</evidence>
<accession>A0A2I4BU64</accession>
<evidence type="ECO:0000256" key="3">
    <source>
        <dbReference type="ARBA" id="ARBA00022475"/>
    </source>
</evidence>
<evidence type="ECO:0000256" key="5">
    <source>
        <dbReference type="ARBA" id="ARBA00022729"/>
    </source>
</evidence>
<organism evidence="16 17">
    <name type="scientific">Austrofundulus limnaeus</name>
    <name type="common">Annual killifish</name>
    <dbReference type="NCBI Taxonomy" id="52670"/>
    <lineage>
        <taxon>Eukaryota</taxon>
        <taxon>Metazoa</taxon>
        <taxon>Chordata</taxon>
        <taxon>Craniata</taxon>
        <taxon>Vertebrata</taxon>
        <taxon>Euteleostomi</taxon>
        <taxon>Actinopterygii</taxon>
        <taxon>Neopterygii</taxon>
        <taxon>Teleostei</taxon>
        <taxon>Neoteleostei</taxon>
        <taxon>Acanthomorphata</taxon>
        <taxon>Ovalentaria</taxon>
        <taxon>Atherinomorphae</taxon>
        <taxon>Cyprinodontiformes</taxon>
        <taxon>Rivulidae</taxon>
        <taxon>Austrofundulus</taxon>
    </lineage>
</organism>
<dbReference type="GO" id="GO:0005886">
    <property type="term" value="C:plasma membrane"/>
    <property type="evidence" value="ECO:0007669"/>
    <property type="project" value="UniProtKB-SubCell"/>
</dbReference>
<evidence type="ECO:0000256" key="10">
    <source>
        <dbReference type="ARBA" id="ARBA00023198"/>
    </source>
</evidence>
<dbReference type="InParanoid" id="A0A2I4BU64"/>
<keyword evidence="16" id="KW-1185">Reference proteome</keyword>
<feature type="compositionally biased region" description="Polar residues" evidence="11">
    <location>
        <begin position="721"/>
        <end position="741"/>
    </location>
</feature>
<feature type="region of interest" description="Disordered" evidence="11">
    <location>
        <begin position="714"/>
        <end position="749"/>
    </location>
</feature>
<evidence type="ECO:0000313" key="16">
    <source>
        <dbReference type="Proteomes" id="UP000192220"/>
    </source>
</evidence>
<dbReference type="Gene3D" id="3.40.50.11530">
    <property type="match status" value="1"/>
</dbReference>
<dbReference type="RefSeq" id="XP_013871259.1">
    <property type="nucleotide sequence ID" value="XM_014015805.1"/>
</dbReference>
<dbReference type="KEGG" id="alim:106522677"/>
<keyword evidence="3" id="KW-1003">Cell membrane</keyword>
<evidence type="ECO:0000313" key="17">
    <source>
        <dbReference type="RefSeq" id="XP_013871259.1"/>
    </source>
</evidence>
<dbReference type="InterPro" id="IPR013568">
    <property type="entry name" value="SEFIR_dom"/>
</dbReference>